<evidence type="ECO:0000313" key="2">
    <source>
        <dbReference type="EMBL" id="KAG0011859.1"/>
    </source>
</evidence>
<name>A0A9P6MTB7_9FUNG</name>
<dbReference type="AlphaFoldDB" id="A0A9P6MTB7"/>
<gene>
    <name evidence="2" type="ORF">BGZ80_000377</name>
</gene>
<sequence length="131" mass="14155">MKFFTAIVALVAAAVVTVVDAQVIYADCDLGSDLTINTSSFYPYPLCVGQNVCVTGAGTSSAPVTAPSTLSIVGKYFGTHLHRLRGPPRPLGYCGTRLPCPTIRELHHRLRPDQVLCSHRRKLMKSNEAVV</sequence>
<comment type="caution">
    <text evidence="2">The sequence shown here is derived from an EMBL/GenBank/DDBJ whole genome shotgun (WGS) entry which is preliminary data.</text>
</comment>
<accession>A0A9P6MTB7</accession>
<keyword evidence="3" id="KW-1185">Reference proteome</keyword>
<organism evidence="2 3">
    <name type="scientific">Entomortierella chlamydospora</name>
    <dbReference type="NCBI Taxonomy" id="101097"/>
    <lineage>
        <taxon>Eukaryota</taxon>
        <taxon>Fungi</taxon>
        <taxon>Fungi incertae sedis</taxon>
        <taxon>Mucoromycota</taxon>
        <taxon>Mortierellomycotina</taxon>
        <taxon>Mortierellomycetes</taxon>
        <taxon>Mortierellales</taxon>
        <taxon>Mortierellaceae</taxon>
        <taxon>Entomortierella</taxon>
    </lineage>
</organism>
<dbReference type="EMBL" id="JAAAID010001076">
    <property type="protein sequence ID" value="KAG0011859.1"/>
    <property type="molecule type" value="Genomic_DNA"/>
</dbReference>
<reference evidence="2" key="1">
    <citation type="journal article" date="2020" name="Fungal Divers.">
        <title>Resolving the Mortierellaceae phylogeny through synthesis of multi-gene phylogenetics and phylogenomics.</title>
        <authorList>
            <person name="Vandepol N."/>
            <person name="Liber J."/>
            <person name="Desiro A."/>
            <person name="Na H."/>
            <person name="Kennedy M."/>
            <person name="Barry K."/>
            <person name="Grigoriev I.V."/>
            <person name="Miller A.N."/>
            <person name="O'Donnell K."/>
            <person name="Stajich J.E."/>
            <person name="Bonito G."/>
        </authorList>
    </citation>
    <scope>NUCLEOTIDE SEQUENCE</scope>
    <source>
        <strain evidence="2">NRRL 2769</strain>
    </source>
</reference>
<protein>
    <submittedName>
        <fullName evidence="2">Uncharacterized protein</fullName>
    </submittedName>
</protein>
<proteinExistence type="predicted"/>
<evidence type="ECO:0000256" key="1">
    <source>
        <dbReference type="SAM" id="SignalP"/>
    </source>
</evidence>
<feature type="chain" id="PRO_5040203426" evidence="1">
    <location>
        <begin position="22"/>
        <end position="131"/>
    </location>
</feature>
<keyword evidence="1" id="KW-0732">Signal</keyword>
<dbReference type="Proteomes" id="UP000703661">
    <property type="component" value="Unassembled WGS sequence"/>
</dbReference>
<evidence type="ECO:0000313" key="3">
    <source>
        <dbReference type="Proteomes" id="UP000703661"/>
    </source>
</evidence>
<feature type="signal peptide" evidence="1">
    <location>
        <begin position="1"/>
        <end position="21"/>
    </location>
</feature>